<dbReference type="EMBL" id="BART01010278">
    <property type="protein sequence ID" value="GAG87364.1"/>
    <property type="molecule type" value="Genomic_DNA"/>
</dbReference>
<name>X1AW75_9ZZZZ</name>
<reference evidence="2" key="1">
    <citation type="journal article" date="2014" name="Front. Microbiol.">
        <title>High frequency of phylogenetically diverse reductive dehalogenase-homologous genes in deep subseafloor sedimentary metagenomes.</title>
        <authorList>
            <person name="Kawai M."/>
            <person name="Futagami T."/>
            <person name="Toyoda A."/>
            <person name="Takaki Y."/>
            <person name="Nishi S."/>
            <person name="Hori S."/>
            <person name="Arai W."/>
            <person name="Tsubouchi T."/>
            <person name="Morono Y."/>
            <person name="Uchiyama I."/>
            <person name="Ito T."/>
            <person name="Fujiyama A."/>
            <person name="Inagaki F."/>
            <person name="Takami H."/>
        </authorList>
    </citation>
    <scope>NUCLEOTIDE SEQUENCE</scope>
    <source>
        <strain evidence="2">Expedition CK06-06</strain>
    </source>
</reference>
<keyword evidence="1" id="KW-0812">Transmembrane</keyword>
<evidence type="ECO:0000313" key="2">
    <source>
        <dbReference type="EMBL" id="GAG87364.1"/>
    </source>
</evidence>
<accession>X1AW75</accession>
<keyword evidence="1" id="KW-0472">Membrane</keyword>
<protein>
    <submittedName>
        <fullName evidence="2">Uncharacterized protein</fullName>
    </submittedName>
</protein>
<sequence>MLFKKILLLSLFLLVLVLSMGTVNASAIDTMQENLNMEVADIMMIVVSCGIIVIVAFDARIALMCAFLIYASITRFPV</sequence>
<evidence type="ECO:0000256" key="1">
    <source>
        <dbReference type="SAM" id="Phobius"/>
    </source>
</evidence>
<dbReference type="AlphaFoldDB" id="X1AW75"/>
<feature type="transmembrane region" description="Helical" evidence="1">
    <location>
        <begin position="43"/>
        <end position="71"/>
    </location>
</feature>
<keyword evidence="1" id="KW-1133">Transmembrane helix</keyword>
<gene>
    <name evidence="2" type="ORF">S01H4_22428</name>
</gene>
<organism evidence="2">
    <name type="scientific">marine sediment metagenome</name>
    <dbReference type="NCBI Taxonomy" id="412755"/>
    <lineage>
        <taxon>unclassified sequences</taxon>
        <taxon>metagenomes</taxon>
        <taxon>ecological metagenomes</taxon>
    </lineage>
</organism>
<comment type="caution">
    <text evidence="2">The sequence shown here is derived from an EMBL/GenBank/DDBJ whole genome shotgun (WGS) entry which is preliminary data.</text>
</comment>
<proteinExistence type="predicted"/>